<feature type="non-terminal residue" evidence="12">
    <location>
        <position position="364"/>
    </location>
</feature>
<accession>A0AAQ3WFM4</accession>
<dbReference type="Proteomes" id="UP001341281">
    <property type="component" value="Chromosome 02"/>
</dbReference>
<evidence type="ECO:0000256" key="3">
    <source>
        <dbReference type="ARBA" id="ARBA00022553"/>
    </source>
</evidence>
<reference evidence="12 13" key="1">
    <citation type="submission" date="2024-02" db="EMBL/GenBank/DDBJ databases">
        <title>High-quality chromosome-scale genome assembly of Pensacola bahiagrass (Paspalum notatum Flugge var. saurae).</title>
        <authorList>
            <person name="Vega J.M."/>
            <person name="Podio M."/>
            <person name="Orjuela J."/>
            <person name="Siena L.A."/>
            <person name="Pessino S.C."/>
            <person name="Combes M.C."/>
            <person name="Mariac C."/>
            <person name="Albertini E."/>
            <person name="Pupilli F."/>
            <person name="Ortiz J.P.A."/>
            <person name="Leblanc O."/>
        </authorList>
    </citation>
    <scope>NUCLEOTIDE SEQUENCE [LARGE SCALE GENOMIC DNA]</scope>
    <source>
        <strain evidence="12">R1</strain>
        <tissue evidence="12">Leaf</tissue>
    </source>
</reference>
<dbReference type="AlphaFoldDB" id="A0AAQ3WFM4"/>
<dbReference type="Pfam" id="PF00069">
    <property type="entry name" value="Pkinase"/>
    <property type="match status" value="1"/>
</dbReference>
<evidence type="ECO:0000256" key="10">
    <source>
        <dbReference type="RuleBase" id="RU000304"/>
    </source>
</evidence>
<dbReference type="GO" id="GO:0008353">
    <property type="term" value="F:RNA polymerase II CTD heptapeptide repeat kinase activity"/>
    <property type="evidence" value="ECO:0007669"/>
    <property type="project" value="UniProtKB-EC"/>
</dbReference>
<dbReference type="InterPro" id="IPR017441">
    <property type="entry name" value="Protein_kinase_ATP_BS"/>
</dbReference>
<dbReference type="PROSITE" id="PS50011">
    <property type="entry name" value="PROTEIN_KINASE_DOM"/>
    <property type="match status" value="1"/>
</dbReference>
<dbReference type="InterPro" id="IPR000719">
    <property type="entry name" value="Prot_kinase_dom"/>
</dbReference>
<keyword evidence="7 9" id="KW-0067">ATP-binding</keyword>
<feature type="domain" description="Protein kinase" evidence="11">
    <location>
        <begin position="39"/>
        <end position="337"/>
    </location>
</feature>
<dbReference type="GO" id="GO:0005524">
    <property type="term" value="F:ATP binding"/>
    <property type="evidence" value="ECO:0007669"/>
    <property type="project" value="UniProtKB-UniRule"/>
</dbReference>
<evidence type="ECO:0000259" key="11">
    <source>
        <dbReference type="PROSITE" id="PS50011"/>
    </source>
</evidence>
<dbReference type="SMART" id="SM00220">
    <property type="entry name" value="S_TKc"/>
    <property type="match status" value="1"/>
</dbReference>
<name>A0AAQ3WFM4_PASNO</name>
<feature type="binding site" evidence="9">
    <location>
        <position position="68"/>
    </location>
    <ligand>
        <name>ATP</name>
        <dbReference type="ChEBI" id="CHEBI:30616"/>
    </ligand>
</feature>
<dbReference type="GO" id="GO:0005634">
    <property type="term" value="C:nucleus"/>
    <property type="evidence" value="ECO:0007669"/>
    <property type="project" value="TreeGrafter"/>
</dbReference>
<keyword evidence="4" id="KW-0808">Transferase</keyword>
<dbReference type="SUPFAM" id="SSF56112">
    <property type="entry name" value="Protein kinase-like (PK-like)"/>
    <property type="match status" value="1"/>
</dbReference>
<keyword evidence="10" id="KW-0723">Serine/threonine-protein kinase</keyword>
<dbReference type="GO" id="GO:0007346">
    <property type="term" value="P:regulation of mitotic cell cycle"/>
    <property type="evidence" value="ECO:0007669"/>
    <property type="project" value="TreeGrafter"/>
</dbReference>
<dbReference type="PROSITE" id="PS00107">
    <property type="entry name" value="PROTEIN_KINASE_ATP"/>
    <property type="match status" value="1"/>
</dbReference>
<gene>
    <name evidence="12" type="ORF">U9M48_009885</name>
</gene>
<evidence type="ECO:0000256" key="2">
    <source>
        <dbReference type="ARBA" id="ARBA00012409"/>
    </source>
</evidence>
<organism evidence="12 13">
    <name type="scientific">Paspalum notatum var. saurae</name>
    <dbReference type="NCBI Taxonomy" id="547442"/>
    <lineage>
        <taxon>Eukaryota</taxon>
        <taxon>Viridiplantae</taxon>
        <taxon>Streptophyta</taxon>
        <taxon>Embryophyta</taxon>
        <taxon>Tracheophyta</taxon>
        <taxon>Spermatophyta</taxon>
        <taxon>Magnoliopsida</taxon>
        <taxon>Liliopsida</taxon>
        <taxon>Poales</taxon>
        <taxon>Poaceae</taxon>
        <taxon>PACMAD clade</taxon>
        <taxon>Panicoideae</taxon>
        <taxon>Andropogonodae</taxon>
        <taxon>Paspaleae</taxon>
        <taxon>Paspalinae</taxon>
        <taxon>Paspalum</taxon>
    </lineage>
</organism>
<evidence type="ECO:0000256" key="8">
    <source>
        <dbReference type="ARBA" id="ARBA00049280"/>
    </source>
</evidence>
<dbReference type="EC" id="2.7.11.23" evidence="2"/>
<keyword evidence="6" id="KW-0418">Kinase</keyword>
<keyword evidence="13" id="KW-1185">Reference proteome</keyword>
<keyword evidence="5 9" id="KW-0547">Nucleotide-binding</keyword>
<protein>
    <recommendedName>
        <fullName evidence="2">[RNA-polymerase]-subunit kinase</fullName>
        <ecNumber evidence="2">2.7.11.23</ecNumber>
    </recommendedName>
</protein>
<comment type="catalytic activity">
    <reaction evidence="8">
        <text>[DNA-directed RNA polymerase] + ATP = phospho-[DNA-directed RNA polymerase] + ADP + H(+)</text>
        <dbReference type="Rhea" id="RHEA:10216"/>
        <dbReference type="Rhea" id="RHEA-COMP:11321"/>
        <dbReference type="Rhea" id="RHEA-COMP:11322"/>
        <dbReference type="ChEBI" id="CHEBI:15378"/>
        <dbReference type="ChEBI" id="CHEBI:30616"/>
        <dbReference type="ChEBI" id="CHEBI:43176"/>
        <dbReference type="ChEBI" id="CHEBI:68546"/>
        <dbReference type="ChEBI" id="CHEBI:456216"/>
        <dbReference type="EC" id="2.7.11.23"/>
    </reaction>
</comment>
<dbReference type="InterPro" id="IPR011009">
    <property type="entry name" value="Kinase-like_dom_sf"/>
</dbReference>
<dbReference type="PANTHER" id="PTHR24056:SF395">
    <property type="entry name" value="PROTEIN KINASE DOMAIN-CONTAINING PROTEIN"/>
    <property type="match status" value="1"/>
</dbReference>
<dbReference type="PANTHER" id="PTHR24056">
    <property type="entry name" value="CELL DIVISION PROTEIN KINASE"/>
    <property type="match status" value="1"/>
</dbReference>
<evidence type="ECO:0000256" key="6">
    <source>
        <dbReference type="ARBA" id="ARBA00022777"/>
    </source>
</evidence>
<dbReference type="InterPro" id="IPR050108">
    <property type="entry name" value="CDK"/>
</dbReference>
<comment type="similarity">
    <text evidence="1">Belongs to the protein kinase superfamily. CMGC Ser/Thr protein kinase family. CDC2/CDKX subfamily.</text>
</comment>
<evidence type="ECO:0000256" key="5">
    <source>
        <dbReference type="ARBA" id="ARBA00022741"/>
    </source>
</evidence>
<evidence type="ECO:0000256" key="9">
    <source>
        <dbReference type="PROSITE-ProRule" id="PRU10141"/>
    </source>
</evidence>
<dbReference type="InterPro" id="IPR008271">
    <property type="entry name" value="Ser/Thr_kinase_AS"/>
</dbReference>
<proteinExistence type="inferred from homology"/>
<evidence type="ECO:0000256" key="7">
    <source>
        <dbReference type="ARBA" id="ARBA00022840"/>
    </source>
</evidence>
<evidence type="ECO:0000313" key="12">
    <source>
        <dbReference type="EMBL" id="WVZ59786.1"/>
    </source>
</evidence>
<evidence type="ECO:0000313" key="13">
    <source>
        <dbReference type="Proteomes" id="UP001341281"/>
    </source>
</evidence>
<dbReference type="Gene3D" id="3.30.200.20">
    <property type="entry name" value="Phosphorylase Kinase, domain 1"/>
    <property type="match status" value="1"/>
</dbReference>
<dbReference type="FunFam" id="1.10.510.10:FF:000790">
    <property type="entry name" value="Cyclin-dependent kinase G-1"/>
    <property type="match status" value="1"/>
</dbReference>
<dbReference type="EMBL" id="CP144746">
    <property type="protein sequence ID" value="WVZ59786.1"/>
    <property type="molecule type" value="Genomic_DNA"/>
</dbReference>
<evidence type="ECO:0000256" key="1">
    <source>
        <dbReference type="ARBA" id="ARBA00006485"/>
    </source>
</evidence>
<dbReference type="PROSITE" id="PS00108">
    <property type="entry name" value="PROTEIN_KINASE_ST"/>
    <property type="match status" value="1"/>
</dbReference>
<keyword evidence="3" id="KW-0597">Phosphoprotein</keyword>
<evidence type="ECO:0000256" key="4">
    <source>
        <dbReference type="ARBA" id="ARBA00022679"/>
    </source>
</evidence>
<sequence length="364" mass="39507">MCLKMAAVGDAEPADASAAVQPSGARKRRRVAFGSADQYEEMSRLGEGSFGAVVKARHRDTGQEVAIKHLPNATHSAALREAFFLVDACASGGNPFVVTCHGVVIDPATSGLSLVMENVGPSLSDVLRRHRAARGPPLDEATVRAAMWQLLTGASKMNDDAQIVHRDVKPQNILVGGDGHTVLKFCDFGLAMSMSPSEPPPSYDHVGTLWYQAPELLLEKETYDARVDVWALGCVMAEMINAGRPLFRGSGDDGQLCAIFSVLGVSDDSTWPWFSSTPFATKGVKELEDMQQRCSILREVFPETKLSEEGFQVLSGLLTCNPEKRLTAAAALKHPWFTKVDALELPKKEEAASFLPKRRRIDAL</sequence>
<dbReference type="Gene3D" id="1.10.510.10">
    <property type="entry name" value="Transferase(Phosphotransferase) domain 1"/>
    <property type="match status" value="1"/>
</dbReference>